<dbReference type="PANTHER" id="PTHR43861:SF1">
    <property type="entry name" value="TRANS-ACONITATE 2-METHYLTRANSFERASE"/>
    <property type="match status" value="1"/>
</dbReference>
<gene>
    <name evidence="2" type="ORF">OBBRIDRAFT_549481</name>
</gene>
<dbReference type="InterPro" id="IPR029063">
    <property type="entry name" value="SAM-dependent_MTases_sf"/>
</dbReference>
<reference evidence="2 3" key="1">
    <citation type="submission" date="2016-07" db="EMBL/GenBank/DDBJ databases">
        <title>Draft genome of the white-rot fungus Obba rivulosa 3A-2.</title>
        <authorList>
            <consortium name="DOE Joint Genome Institute"/>
            <person name="Miettinen O."/>
            <person name="Riley R."/>
            <person name="Acob R."/>
            <person name="Barry K."/>
            <person name="Cullen D."/>
            <person name="De Vries R."/>
            <person name="Hainaut M."/>
            <person name="Hatakka A."/>
            <person name="Henrissat B."/>
            <person name="Hilden K."/>
            <person name="Kuo R."/>
            <person name="Labutti K."/>
            <person name="Lipzen A."/>
            <person name="Makela M.R."/>
            <person name="Sandor L."/>
            <person name="Spatafora J.W."/>
            <person name="Grigoriev I.V."/>
            <person name="Hibbett D.S."/>
        </authorList>
    </citation>
    <scope>NUCLEOTIDE SEQUENCE [LARGE SCALE GENOMIC DNA]</scope>
    <source>
        <strain evidence="2 3">3A-2</strain>
    </source>
</reference>
<dbReference type="CDD" id="cd02440">
    <property type="entry name" value="AdoMet_MTases"/>
    <property type="match status" value="1"/>
</dbReference>
<dbReference type="Proteomes" id="UP000250043">
    <property type="component" value="Unassembled WGS sequence"/>
</dbReference>
<dbReference type="GO" id="GO:0008168">
    <property type="term" value="F:methyltransferase activity"/>
    <property type="evidence" value="ECO:0007669"/>
    <property type="project" value="UniProtKB-KW"/>
</dbReference>
<accession>A0A8E2AVI9</accession>
<dbReference type="Gene3D" id="3.40.50.150">
    <property type="entry name" value="Vaccinia Virus protein VP39"/>
    <property type="match status" value="1"/>
</dbReference>
<feature type="domain" description="Methyltransferase" evidence="1">
    <location>
        <begin position="41"/>
        <end position="150"/>
    </location>
</feature>
<keyword evidence="2" id="KW-0489">Methyltransferase</keyword>
<dbReference type="SUPFAM" id="SSF53335">
    <property type="entry name" value="S-adenosyl-L-methionine-dependent methyltransferases"/>
    <property type="match status" value="1"/>
</dbReference>
<dbReference type="InterPro" id="IPR025714">
    <property type="entry name" value="Methyltranfer_dom"/>
</dbReference>
<keyword evidence="3" id="KW-1185">Reference proteome</keyword>
<dbReference type="GO" id="GO:0032259">
    <property type="term" value="P:methylation"/>
    <property type="evidence" value="ECO:0007669"/>
    <property type="project" value="UniProtKB-KW"/>
</dbReference>
<evidence type="ECO:0000259" key="1">
    <source>
        <dbReference type="Pfam" id="PF13847"/>
    </source>
</evidence>
<dbReference type="Pfam" id="PF13847">
    <property type="entry name" value="Methyltransf_31"/>
    <property type="match status" value="1"/>
</dbReference>
<dbReference type="PANTHER" id="PTHR43861">
    <property type="entry name" value="TRANS-ACONITATE 2-METHYLTRANSFERASE-RELATED"/>
    <property type="match status" value="1"/>
</dbReference>
<protein>
    <submittedName>
        <fullName evidence="2">S-adenosyl-L-methionine-dependent methyltransferase</fullName>
    </submittedName>
</protein>
<dbReference type="AlphaFoldDB" id="A0A8E2AVI9"/>
<organism evidence="2 3">
    <name type="scientific">Obba rivulosa</name>
    <dbReference type="NCBI Taxonomy" id="1052685"/>
    <lineage>
        <taxon>Eukaryota</taxon>
        <taxon>Fungi</taxon>
        <taxon>Dikarya</taxon>
        <taxon>Basidiomycota</taxon>
        <taxon>Agaricomycotina</taxon>
        <taxon>Agaricomycetes</taxon>
        <taxon>Polyporales</taxon>
        <taxon>Gelatoporiaceae</taxon>
        <taxon>Obba</taxon>
    </lineage>
</organism>
<proteinExistence type="predicted"/>
<evidence type="ECO:0000313" key="2">
    <source>
        <dbReference type="EMBL" id="OCH91118.1"/>
    </source>
</evidence>
<sequence length="274" mass="30484">MSEEMTSPKEDTWSASAYNKTAAFVYSQEFTSPILTLLSAQSGEKIIDFGCGTGELTLQVQAQVGNAGEVVGVDSSANMIEKCKANGIVNAFVGDIQDLQLPAELSSDLRGGYDAVFSNAAIHWCKRSPRGVLESAKRVLKPGGRFVIEMGGHLNCVGLISALHEVLRSKGYEPEKLNPWYFPTPEAYKSLLVSTGFEVQHISLHPRRTPLSGTLVDWMRLFCRGTMFQSMGDEETEEIMCRVEDICRVDCMDEQGNWWLMYCRLRVVAVSRYM</sequence>
<keyword evidence="2" id="KW-0808">Transferase</keyword>
<name>A0A8E2AVI9_9APHY</name>
<evidence type="ECO:0000313" key="3">
    <source>
        <dbReference type="Proteomes" id="UP000250043"/>
    </source>
</evidence>
<dbReference type="EMBL" id="KV722391">
    <property type="protein sequence ID" value="OCH91118.1"/>
    <property type="molecule type" value="Genomic_DNA"/>
</dbReference>
<dbReference type="OrthoDB" id="10017101at2759"/>